<dbReference type="EMBL" id="SLVX01000002">
    <property type="protein sequence ID" value="TCN47908.1"/>
    <property type="molecule type" value="Genomic_DNA"/>
</dbReference>
<organism evidence="1 2">
    <name type="scientific">Shinella granuli</name>
    <dbReference type="NCBI Taxonomy" id="323621"/>
    <lineage>
        <taxon>Bacteria</taxon>
        <taxon>Pseudomonadati</taxon>
        <taxon>Pseudomonadota</taxon>
        <taxon>Alphaproteobacteria</taxon>
        <taxon>Hyphomicrobiales</taxon>
        <taxon>Rhizobiaceae</taxon>
        <taxon>Shinella</taxon>
    </lineage>
</organism>
<sequence>MMHIVRRQGAIVREEAAEILALHNGDALEALRTLIAERDAVEERLAVATLIMRRQYKAEGRP</sequence>
<reference evidence="1 2" key="1">
    <citation type="submission" date="2019-03" db="EMBL/GenBank/DDBJ databases">
        <title>Genomic Encyclopedia of Type Strains, Phase IV (KMG-IV): sequencing the most valuable type-strain genomes for metagenomic binning, comparative biology and taxonomic classification.</title>
        <authorList>
            <person name="Goeker M."/>
        </authorList>
    </citation>
    <scope>NUCLEOTIDE SEQUENCE [LARGE SCALE GENOMIC DNA]</scope>
    <source>
        <strain evidence="1 2">DSM 18401</strain>
    </source>
</reference>
<proteinExistence type="predicted"/>
<accession>A0A4R2D0R1</accession>
<name>A0A4R2D0R1_SHIGR</name>
<dbReference type="Proteomes" id="UP000295351">
    <property type="component" value="Unassembled WGS sequence"/>
</dbReference>
<evidence type="ECO:0000313" key="2">
    <source>
        <dbReference type="Proteomes" id="UP000295351"/>
    </source>
</evidence>
<gene>
    <name evidence="1" type="ORF">EV665_102429</name>
</gene>
<evidence type="ECO:0000313" key="1">
    <source>
        <dbReference type="EMBL" id="TCN47908.1"/>
    </source>
</evidence>
<comment type="caution">
    <text evidence="1">The sequence shown here is derived from an EMBL/GenBank/DDBJ whole genome shotgun (WGS) entry which is preliminary data.</text>
</comment>
<keyword evidence="2" id="KW-1185">Reference proteome</keyword>
<dbReference type="AlphaFoldDB" id="A0A4R2D0R1"/>
<dbReference type="RefSeq" id="WP_145925880.1">
    <property type="nucleotide sequence ID" value="NZ_SLVX01000002.1"/>
</dbReference>
<protein>
    <submittedName>
        <fullName evidence="1">Uncharacterized protein</fullName>
    </submittedName>
</protein>